<dbReference type="EMBL" id="BQNB010020465">
    <property type="protein sequence ID" value="GJT96265.1"/>
    <property type="molecule type" value="Genomic_DNA"/>
</dbReference>
<dbReference type="Proteomes" id="UP001151760">
    <property type="component" value="Unassembled WGS sequence"/>
</dbReference>
<keyword evidence="3" id="KW-1185">Reference proteome</keyword>
<proteinExistence type="predicted"/>
<accession>A0ABQ5I882</accession>
<feature type="region of interest" description="Disordered" evidence="1">
    <location>
        <begin position="35"/>
        <end position="60"/>
    </location>
</feature>
<evidence type="ECO:0000256" key="1">
    <source>
        <dbReference type="SAM" id="MobiDB-lite"/>
    </source>
</evidence>
<comment type="caution">
    <text evidence="2">The sequence shown here is derived from an EMBL/GenBank/DDBJ whole genome shotgun (WGS) entry which is preliminary data.</text>
</comment>
<gene>
    <name evidence="2" type="ORF">Tco_1091783</name>
</gene>
<sequence>MNNMKLMNIRAERIAKSANPLTLVAAAQPYSDHYYQAPKSQRSNAQASKQSSSTRPMNPNKLRGIRIMQKNLHSFQSNSRSSTNLPTSTFVLLQTLEQDVQIPHQVKDSEVRYLKNPVTEQPLEQVKEGRDIDKMIEMDKQIKFLNEILYKRNQSIQTIHMLAPKCSTYNGRPTFANPRYLKKAQSEKPCLYEIPYDTSDHANRFCPNGEETVTLEKESRSKLNKDTVKPYDYTYQNSLYEIFKPPSKTYLDQLERAKEVRKTMWRKTFVRTKPNIAKNVAFLPVSKSISKSRQAYNEMTNNFNHFRTICEQAWSNHTRSSFRNPTAHDMEVLIKSLLMPLSIKTINDSYCFVHELKTEMHEDFEWIPTGKLLNSCTGKVESEPTHGSNVDIPHIHACKQTLGLSAGTSFNGQKQQRIDLNADALYNVKQENLRVCSDLAPQRQMASAENNTSGPVPQCSNDFKAGSKSCSLSKQDSYITTRVGITIPPSHSNAEDNRNISENKGKVPTEMELVLEYTQQGSSHEVSVAVSSSLRLLEPKRTIESRAKRSTINLVRTQHPSETMVFHNEDGNPARANIKQALGSYERPHKGVKASANSDVMYFFTSAQDGDQLQDDVRLCLGDDLKDSLLELMLMITLDHKGAKFEIKEVKEAHESDVRHLEGLLHDVVKLGAWLSMDESMDARKSNSEGLFVGVVLQQRL</sequence>
<evidence type="ECO:0000313" key="3">
    <source>
        <dbReference type="Proteomes" id="UP001151760"/>
    </source>
</evidence>
<evidence type="ECO:0000313" key="2">
    <source>
        <dbReference type="EMBL" id="GJT96265.1"/>
    </source>
</evidence>
<organism evidence="2 3">
    <name type="scientific">Tanacetum coccineum</name>
    <dbReference type="NCBI Taxonomy" id="301880"/>
    <lineage>
        <taxon>Eukaryota</taxon>
        <taxon>Viridiplantae</taxon>
        <taxon>Streptophyta</taxon>
        <taxon>Embryophyta</taxon>
        <taxon>Tracheophyta</taxon>
        <taxon>Spermatophyta</taxon>
        <taxon>Magnoliopsida</taxon>
        <taxon>eudicotyledons</taxon>
        <taxon>Gunneridae</taxon>
        <taxon>Pentapetalae</taxon>
        <taxon>asterids</taxon>
        <taxon>campanulids</taxon>
        <taxon>Asterales</taxon>
        <taxon>Asteraceae</taxon>
        <taxon>Asteroideae</taxon>
        <taxon>Anthemideae</taxon>
        <taxon>Anthemidinae</taxon>
        <taxon>Tanacetum</taxon>
    </lineage>
</organism>
<reference evidence="2" key="1">
    <citation type="journal article" date="2022" name="Int. J. Mol. Sci.">
        <title>Draft Genome of Tanacetum Coccineum: Genomic Comparison of Closely Related Tanacetum-Family Plants.</title>
        <authorList>
            <person name="Yamashiro T."/>
            <person name="Shiraishi A."/>
            <person name="Nakayama K."/>
            <person name="Satake H."/>
        </authorList>
    </citation>
    <scope>NUCLEOTIDE SEQUENCE</scope>
</reference>
<reference evidence="2" key="2">
    <citation type="submission" date="2022-01" db="EMBL/GenBank/DDBJ databases">
        <authorList>
            <person name="Yamashiro T."/>
            <person name="Shiraishi A."/>
            <person name="Satake H."/>
            <person name="Nakayama K."/>
        </authorList>
    </citation>
    <scope>NUCLEOTIDE SEQUENCE</scope>
</reference>
<feature type="compositionally biased region" description="Polar residues" evidence="1">
    <location>
        <begin position="38"/>
        <end position="57"/>
    </location>
</feature>
<name>A0ABQ5I882_9ASTR</name>
<protein>
    <submittedName>
        <fullName evidence="2">Uncharacterized protein</fullName>
    </submittedName>
</protein>